<dbReference type="Proteomes" id="UP001189624">
    <property type="component" value="Chromosome 8"/>
</dbReference>
<reference evidence="1" key="1">
    <citation type="submission" date="2023-10" db="EMBL/GenBank/DDBJ databases">
        <authorList>
            <person name="Domelevo Entfellner J.-B."/>
        </authorList>
    </citation>
    <scope>NUCLEOTIDE SEQUENCE</scope>
</reference>
<sequence>MVVCGYGGTIPRKKSMDLRQLLGQGWLERGESHSEGGSRLMRWWLGDVVVVARVVRLCGGVGLGVDEEEWMTVKRGGDGEVEGLVKIVSEKNNKVEAWVGQMRLRE</sequence>
<name>A0AA86T216_9FABA</name>
<evidence type="ECO:0000313" key="1">
    <source>
        <dbReference type="EMBL" id="CAJ1972660.1"/>
    </source>
</evidence>
<gene>
    <name evidence="1" type="ORF">AYBTSS11_LOCUS24711</name>
</gene>
<proteinExistence type="predicted"/>
<dbReference type="Gramene" id="rna-AYBTSS11_LOCUS24711">
    <property type="protein sequence ID" value="CAJ1972660.1"/>
    <property type="gene ID" value="gene-AYBTSS11_LOCUS24711"/>
</dbReference>
<evidence type="ECO:0000313" key="2">
    <source>
        <dbReference type="Proteomes" id="UP001189624"/>
    </source>
</evidence>
<keyword evidence="2" id="KW-1185">Reference proteome</keyword>
<protein>
    <submittedName>
        <fullName evidence="1">Uncharacterized protein</fullName>
    </submittedName>
</protein>
<organism evidence="1 2">
    <name type="scientific">Sphenostylis stenocarpa</name>
    <dbReference type="NCBI Taxonomy" id="92480"/>
    <lineage>
        <taxon>Eukaryota</taxon>
        <taxon>Viridiplantae</taxon>
        <taxon>Streptophyta</taxon>
        <taxon>Embryophyta</taxon>
        <taxon>Tracheophyta</taxon>
        <taxon>Spermatophyta</taxon>
        <taxon>Magnoliopsida</taxon>
        <taxon>eudicotyledons</taxon>
        <taxon>Gunneridae</taxon>
        <taxon>Pentapetalae</taxon>
        <taxon>rosids</taxon>
        <taxon>fabids</taxon>
        <taxon>Fabales</taxon>
        <taxon>Fabaceae</taxon>
        <taxon>Papilionoideae</taxon>
        <taxon>50 kb inversion clade</taxon>
        <taxon>NPAAA clade</taxon>
        <taxon>indigoferoid/millettioid clade</taxon>
        <taxon>Phaseoleae</taxon>
        <taxon>Sphenostylis</taxon>
    </lineage>
</organism>
<dbReference type="AlphaFoldDB" id="A0AA86T216"/>
<accession>A0AA86T216</accession>
<dbReference type="EMBL" id="OY731405">
    <property type="protein sequence ID" value="CAJ1972660.1"/>
    <property type="molecule type" value="Genomic_DNA"/>
</dbReference>